<organism evidence="2 3">
    <name type="scientific">Actinacidiphila bryophytorum</name>
    <dbReference type="NCBI Taxonomy" id="1436133"/>
    <lineage>
        <taxon>Bacteria</taxon>
        <taxon>Bacillati</taxon>
        <taxon>Actinomycetota</taxon>
        <taxon>Actinomycetes</taxon>
        <taxon>Kitasatosporales</taxon>
        <taxon>Streptomycetaceae</taxon>
        <taxon>Actinacidiphila</taxon>
    </lineage>
</organism>
<keyword evidence="3" id="KW-1185">Reference proteome</keyword>
<name>A0A9W4MIJ0_9ACTN</name>
<feature type="region of interest" description="Disordered" evidence="1">
    <location>
        <begin position="1"/>
        <end position="49"/>
    </location>
</feature>
<gene>
    <name evidence="2" type="ORF">SBRY_50531</name>
</gene>
<dbReference type="Proteomes" id="UP001153328">
    <property type="component" value="Unassembled WGS sequence"/>
</dbReference>
<dbReference type="AlphaFoldDB" id="A0A9W4MIJ0"/>
<comment type="caution">
    <text evidence="2">The sequence shown here is derived from an EMBL/GenBank/DDBJ whole genome shotgun (WGS) entry which is preliminary data.</text>
</comment>
<dbReference type="EMBL" id="CAJVAX010000019">
    <property type="protein sequence ID" value="CAG7651127.1"/>
    <property type="molecule type" value="Genomic_DNA"/>
</dbReference>
<proteinExistence type="predicted"/>
<evidence type="ECO:0000313" key="3">
    <source>
        <dbReference type="Proteomes" id="UP001153328"/>
    </source>
</evidence>
<accession>A0A9W4MIJ0</accession>
<sequence length="78" mass="8867">MTSPTGMVKTRSQPVENSPPPPDRSPWSYRPLRVVSPQDYTDPAPRTDARLWRGPLRSACDCDRYRKPEQAVPEGDRS</sequence>
<protein>
    <submittedName>
        <fullName evidence="2">Uncharacterized protein</fullName>
    </submittedName>
</protein>
<reference evidence="2" key="1">
    <citation type="submission" date="2021-06" db="EMBL/GenBank/DDBJ databases">
        <authorList>
            <person name="Arsene-Ploetze F."/>
        </authorList>
    </citation>
    <scope>NUCLEOTIDE SEQUENCE</scope>
    <source>
        <strain evidence="2">SBRY1</strain>
    </source>
</reference>
<feature type="compositionally biased region" description="Polar residues" evidence="1">
    <location>
        <begin position="1"/>
        <end position="16"/>
    </location>
</feature>
<evidence type="ECO:0000313" key="2">
    <source>
        <dbReference type="EMBL" id="CAG7651127.1"/>
    </source>
</evidence>
<evidence type="ECO:0000256" key="1">
    <source>
        <dbReference type="SAM" id="MobiDB-lite"/>
    </source>
</evidence>